<reference evidence="1 2" key="1">
    <citation type="submission" date="2019-05" db="EMBL/GenBank/DDBJ databases">
        <title>Nesterenkonia sp. GY239, isolated from the Southern Atlantic Ocean.</title>
        <authorList>
            <person name="Zhang G."/>
        </authorList>
    </citation>
    <scope>NUCLEOTIDE SEQUENCE [LARGE SCALE GENOMIC DNA]</scope>
    <source>
        <strain evidence="1 2">GY239</strain>
    </source>
</reference>
<dbReference type="AlphaFoldDB" id="A0A5R9A4W1"/>
<name>A0A5R9A4W1_9MICC</name>
<dbReference type="Proteomes" id="UP000306544">
    <property type="component" value="Unassembled WGS sequence"/>
</dbReference>
<keyword evidence="2" id="KW-1185">Reference proteome</keyword>
<organism evidence="1 2">
    <name type="scientific">Nesterenkonia sphaerica</name>
    <dbReference type="NCBI Taxonomy" id="1804988"/>
    <lineage>
        <taxon>Bacteria</taxon>
        <taxon>Bacillati</taxon>
        <taxon>Actinomycetota</taxon>
        <taxon>Actinomycetes</taxon>
        <taxon>Micrococcales</taxon>
        <taxon>Micrococcaceae</taxon>
        <taxon>Nesterenkonia</taxon>
    </lineage>
</organism>
<dbReference type="RefSeq" id="WP_138170932.1">
    <property type="nucleotide sequence ID" value="NZ_VAWA01000017.1"/>
</dbReference>
<evidence type="ECO:0000313" key="2">
    <source>
        <dbReference type="Proteomes" id="UP000306544"/>
    </source>
</evidence>
<protein>
    <submittedName>
        <fullName evidence="1">Uncharacterized protein</fullName>
    </submittedName>
</protein>
<accession>A0A5R9A4W1</accession>
<sequence length="144" mass="16633">MSRQQQDRNRGGHNVVFTAGTRPGCREAEVIRAYWIRGLGFDENFMPRFHLGVEVRCPWCARTHTHGVSLKSRREHRIAHCAGRYADTHGTQEYYIVGIEHVEIPPDPRLRITELRRLNGDPLAGFSRSERERARQIMERGNAA</sequence>
<evidence type="ECO:0000313" key="1">
    <source>
        <dbReference type="EMBL" id="TLP72957.1"/>
    </source>
</evidence>
<gene>
    <name evidence="1" type="ORF">FEF27_11045</name>
</gene>
<proteinExistence type="predicted"/>
<dbReference type="EMBL" id="VAWA01000017">
    <property type="protein sequence ID" value="TLP72957.1"/>
    <property type="molecule type" value="Genomic_DNA"/>
</dbReference>
<comment type="caution">
    <text evidence="1">The sequence shown here is derived from an EMBL/GenBank/DDBJ whole genome shotgun (WGS) entry which is preliminary data.</text>
</comment>